<evidence type="ECO:0000313" key="3">
    <source>
        <dbReference type="Proteomes" id="UP000036756"/>
    </source>
</evidence>
<organism evidence="2 3">
    <name type="scientific">Clostridium cylindrosporum DSM 605</name>
    <dbReference type="NCBI Taxonomy" id="1121307"/>
    <lineage>
        <taxon>Bacteria</taxon>
        <taxon>Bacillati</taxon>
        <taxon>Bacillota</taxon>
        <taxon>Clostridia</taxon>
        <taxon>Eubacteriales</taxon>
        <taxon>Clostridiaceae</taxon>
        <taxon>Clostridium</taxon>
    </lineage>
</organism>
<dbReference type="InterPro" id="IPR043720">
    <property type="entry name" value="DUF5661"/>
</dbReference>
<proteinExistence type="predicted"/>
<dbReference type="RefSeq" id="WP_242844957.1">
    <property type="nucleotide sequence ID" value="NZ_LFVU01000026.1"/>
</dbReference>
<dbReference type="AlphaFoldDB" id="A0A0J8DCI0"/>
<dbReference type="InterPro" id="IPR036400">
    <property type="entry name" value="Cyt_B5-like_heme/steroid_sf"/>
</dbReference>
<protein>
    <recommendedName>
        <fullName evidence="1">Cytochrome b5 heme-binding domain-containing protein</fullName>
    </recommendedName>
</protein>
<dbReference type="PATRIC" id="fig|1121307.3.peg.1587"/>
<dbReference type="Pfam" id="PF00173">
    <property type="entry name" value="Cyt-b5"/>
    <property type="match status" value="1"/>
</dbReference>
<feature type="domain" description="Cytochrome b5 heme-binding" evidence="1">
    <location>
        <begin position="115"/>
        <end position="186"/>
    </location>
</feature>
<evidence type="ECO:0000259" key="1">
    <source>
        <dbReference type="SMART" id="SM01117"/>
    </source>
</evidence>
<reference evidence="2 3" key="1">
    <citation type="submission" date="2015-06" db="EMBL/GenBank/DDBJ databases">
        <title>Draft genome sequence of the purine-degrading Clostridium cylindrosporum HC-1 (DSM 605).</title>
        <authorList>
            <person name="Poehlein A."/>
            <person name="Schiel-Bengelsdorf B."/>
            <person name="Bengelsdorf F."/>
            <person name="Daniel R."/>
            <person name="Duerre P."/>
        </authorList>
    </citation>
    <scope>NUCLEOTIDE SEQUENCE [LARGE SCALE GENOMIC DNA]</scope>
    <source>
        <strain evidence="2 3">DSM 605</strain>
    </source>
</reference>
<dbReference type="InterPro" id="IPR001199">
    <property type="entry name" value="Cyt_B5-like_heme/steroid-bd"/>
</dbReference>
<evidence type="ECO:0000313" key="2">
    <source>
        <dbReference type="EMBL" id="KMT21963.1"/>
    </source>
</evidence>
<dbReference type="Pfam" id="PF18905">
    <property type="entry name" value="DUF5661"/>
    <property type="match status" value="1"/>
</dbReference>
<dbReference type="Gene3D" id="3.10.120.10">
    <property type="entry name" value="Cytochrome b5-like heme/steroid binding domain"/>
    <property type="match status" value="1"/>
</dbReference>
<accession>A0A0J8DCI0</accession>
<gene>
    <name evidence="2" type="ORF">CLCY_3c02340</name>
</gene>
<keyword evidence="3" id="KW-1185">Reference proteome</keyword>
<comment type="caution">
    <text evidence="2">The sequence shown here is derived from an EMBL/GenBank/DDBJ whole genome shotgun (WGS) entry which is preliminary data.</text>
</comment>
<dbReference type="SMART" id="SM01117">
    <property type="entry name" value="Cyt-b5"/>
    <property type="match status" value="1"/>
</dbReference>
<dbReference type="Proteomes" id="UP000036756">
    <property type="component" value="Unassembled WGS sequence"/>
</dbReference>
<dbReference type="EMBL" id="LFVU01000026">
    <property type="protein sequence ID" value="KMT21963.1"/>
    <property type="molecule type" value="Genomic_DNA"/>
</dbReference>
<sequence length="187" mass="21309">MYFTPFSSLNEIYRSYKDEFTSEEAADIAKALRLDFNKELFDLKQFNIGLNVELEHGSKFSETNITNDDPILTGKITLSHLREFPDYYVRLVKLEEEAEEYWSRLRNPDNETREFTLSELSQYDGTAGKPTYVAVNGIVYDVTNNPNWSSGVHFGVSAGKDLTSEFQNCHGSSSILENLPKVGVLKK</sequence>
<dbReference type="SUPFAM" id="SSF55856">
    <property type="entry name" value="Cytochrome b5-like heme/steroid binding domain"/>
    <property type="match status" value="1"/>
</dbReference>
<name>A0A0J8DCI0_CLOCY</name>